<gene>
    <name evidence="1" type="ORF">EZS28_041374</name>
</gene>
<sequence>MLFTQFGNGNHSSTSRLIVFSAQSERLRLGGFARSTFNVGLEVYVPLSGLARYLSKLTTKARGTRRILPHVRLLWLPFKELVTVFFPECLIFMDVEPMPFIICFDKWPDLHITFSITSRRRI</sequence>
<accession>A0A5J4TYT8</accession>
<reference evidence="1 2" key="1">
    <citation type="submission" date="2019-03" db="EMBL/GenBank/DDBJ databases">
        <title>Single cell metagenomics reveals metabolic interactions within the superorganism composed of flagellate Streblomastix strix and complex community of Bacteroidetes bacteria on its surface.</title>
        <authorList>
            <person name="Treitli S.C."/>
            <person name="Kolisko M."/>
            <person name="Husnik F."/>
            <person name="Keeling P."/>
            <person name="Hampl V."/>
        </authorList>
    </citation>
    <scope>NUCLEOTIDE SEQUENCE [LARGE SCALE GENOMIC DNA]</scope>
    <source>
        <strain evidence="1">ST1C</strain>
    </source>
</reference>
<protein>
    <submittedName>
        <fullName evidence="1">Uncharacterized protein</fullName>
    </submittedName>
</protein>
<dbReference type="AlphaFoldDB" id="A0A5J4TYT8"/>
<name>A0A5J4TYT8_9EUKA</name>
<organism evidence="1 2">
    <name type="scientific">Streblomastix strix</name>
    <dbReference type="NCBI Taxonomy" id="222440"/>
    <lineage>
        <taxon>Eukaryota</taxon>
        <taxon>Metamonada</taxon>
        <taxon>Preaxostyla</taxon>
        <taxon>Oxymonadida</taxon>
        <taxon>Streblomastigidae</taxon>
        <taxon>Streblomastix</taxon>
    </lineage>
</organism>
<evidence type="ECO:0000313" key="1">
    <source>
        <dbReference type="EMBL" id="KAA6363099.1"/>
    </source>
</evidence>
<dbReference type="Proteomes" id="UP000324800">
    <property type="component" value="Unassembled WGS sequence"/>
</dbReference>
<dbReference type="EMBL" id="SNRW01023327">
    <property type="protein sequence ID" value="KAA6363099.1"/>
    <property type="molecule type" value="Genomic_DNA"/>
</dbReference>
<evidence type="ECO:0000313" key="2">
    <source>
        <dbReference type="Proteomes" id="UP000324800"/>
    </source>
</evidence>
<proteinExistence type="predicted"/>
<comment type="caution">
    <text evidence="1">The sequence shown here is derived from an EMBL/GenBank/DDBJ whole genome shotgun (WGS) entry which is preliminary data.</text>
</comment>